<keyword evidence="2" id="KW-1185">Reference proteome</keyword>
<protein>
    <submittedName>
        <fullName evidence="1">Uncharacterized protein</fullName>
    </submittedName>
</protein>
<organism evidence="1 2">
    <name type="scientific">Caerostris extrusa</name>
    <name type="common">Bark spider</name>
    <name type="synonym">Caerostris bankana</name>
    <dbReference type="NCBI Taxonomy" id="172846"/>
    <lineage>
        <taxon>Eukaryota</taxon>
        <taxon>Metazoa</taxon>
        <taxon>Ecdysozoa</taxon>
        <taxon>Arthropoda</taxon>
        <taxon>Chelicerata</taxon>
        <taxon>Arachnida</taxon>
        <taxon>Araneae</taxon>
        <taxon>Araneomorphae</taxon>
        <taxon>Entelegynae</taxon>
        <taxon>Araneoidea</taxon>
        <taxon>Araneidae</taxon>
        <taxon>Caerostris</taxon>
    </lineage>
</organism>
<accession>A0AAV4PW02</accession>
<comment type="caution">
    <text evidence="1">The sequence shown here is derived from an EMBL/GenBank/DDBJ whole genome shotgun (WGS) entry which is preliminary data.</text>
</comment>
<dbReference type="Proteomes" id="UP001054945">
    <property type="component" value="Unassembled WGS sequence"/>
</dbReference>
<dbReference type="EMBL" id="BPLR01005175">
    <property type="protein sequence ID" value="GIY00419.1"/>
    <property type="molecule type" value="Genomic_DNA"/>
</dbReference>
<evidence type="ECO:0000313" key="1">
    <source>
        <dbReference type="EMBL" id="GIY00419.1"/>
    </source>
</evidence>
<gene>
    <name evidence="1" type="primary">AVEN_64122_1</name>
    <name evidence="1" type="ORF">CEXT_244141</name>
</gene>
<evidence type="ECO:0000313" key="2">
    <source>
        <dbReference type="Proteomes" id="UP001054945"/>
    </source>
</evidence>
<name>A0AAV4PW02_CAEEX</name>
<proteinExistence type="predicted"/>
<reference evidence="1 2" key="1">
    <citation type="submission" date="2021-06" db="EMBL/GenBank/DDBJ databases">
        <title>Caerostris extrusa draft genome.</title>
        <authorList>
            <person name="Kono N."/>
            <person name="Arakawa K."/>
        </authorList>
    </citation>
    <scope>NUCLEOTIDE SEQUENCE [LARGE SCALE GENOMIC DNA]</scope>
</reference>
<sequence length="169" mass="19310">MAYGGHGRYSGSSYGGSHCHVPRSWSSESSSAGPALPLEMDMYSDDDEDAGIHSESYRSSSWIYISDSDELAVWKQHSGLPKGKSIHWLCINWVIEFDPLHALLRALQWARMSRKAPINRHFRKFVLMVASYRHGSLKENFKLRVACEEYQLHRHQQSSLGNRKDLLTS</sequence>
<dbReference type="AlphaFoldDB" id="A0AAV4PW02"/>